<evidence type="ECO:0000313" key="1">
    <source>
        <dbReference type="EMBL" id="MBS9338692.1"/>
    </source>
</evidence>
<name>A0ABS5R0F4_9LACO</name>
<gene>
    <name evidence="1" type="ORF">G6R29_03480</name>
</gene>
<evidence type="ECO:0000313" key="2">
    <source>
        <dbReference type="Proteomes" id="UP001519504"/>
    </source>
</evidence>
<accession>A0ABS5R0F4</accession>
<sequence>MKKKEQPEKLSWKERLRLFSALLFLLSTVIAAAYLSKRDCCHVKENPTIKLKPKMEKKTTEVTIEEEIPDQQKEKPL</sequence>
<protein>
    <recommendedName>
        <fullName evidence="3">Cyclic lactone autoinducer peptide</fullName>
    </recommendedName>
</protein>
<comment type="caution">
    <text evidence="1">The sequence shown here is derived from an EMBL/GenBank/DDBJ whole genome shotgun (WGS) entry which is preliminary data.</text>
</comment>
<evidence type="ECO:0008006" key="3">
    <source>
        <dbReference type="Google" id="ProtNLM"/>
    </source>
</evidence>
<keyword evidence="2" id="KW-1185">Reference proteome</keyword>
<organism evidence="1 2">
    <name type="scientific">Fructobacillus broussonetiae</name>
    <dbReference type="NCBI Taxonomy" id="2713173"/>
    <lineage>
        <taxon>Bacteria</taxon>
        <taxon>Bacillati</taxon>
        <taxon>Bacillota</taxon>
        <taxon>Bacilli</taxon>
        <taxon>Lactobacillales</taxon>
        <taxon>Lactobacillaceae</taxon>
        <taxon>Fructobacillus</taxon>
    </lineage>
</organism>
<dbReference type="EMBL" id="JAAMFK010000003">
    <property type="protein sequence ID" value="MBS9338692.1"/>
    <property type="molecule type" value="Genomic_DNA"/>
</dbReference>
<dbReference type="RefSeq" id="WP_213808972.1">
    <property type="nucleotide sequence ID" value="NZ_JAAMFK010000003.1"/>
</dbReference>
<proteinExistence type="predicted"/>
<reference evidence="1 2" key="1">
    <citation type="submission" date="2020-02" db="EMBL/GenBank/DDBJ databases">
        <title>Fructobacillus sp. isolated from paper mulberry of Taiwan.</title>
        <authorList>
            <person name="Lin S.-T."/>
        </authorList>
    </citation>
    <scope>NUCLEOTIDE SEQUENCE [LARGE SCALE GENOMIC DNA]</scope>
    <source>
        <strain evidence="1 2">M2-14</strain>
    </source>
</reference>
<dbReference type="Proteomes" id="UP001519504">
    <property type="component" value="Unassembled WGS sequence"/>
</dbReference>